<keyword evidence="5" id="KW-1133">Transmembrane helix</keyword>
<dbReference type="Pfam" id="PF08281">
    <property type="entry name" value="Sigma70_r4_2"/>
    <property type="match status" value="1"/>
</dbReference>
<gene>
    <name evidence="7" type="ORF">ON006_13785</name>
</gene>
<proteinExistence type="inferred from homology"/>
<dbReference type="GO" id="GO:0003677">
    <property type="term" value="F:DNA binding"/>
    <property type="evidence" value="ECO:0007669"/>
    <property type="project" value="InterPro"/>
</dbReference>
<dbReference type="Gene3D" id="1.10.1740.10">
    <property type="match status" value="1"/>
</dbReference>
<name>A0A9E8NFI7_9BACT</name>
<dbReference type="Gene3D" id="1.10.10.10">
    <property type="entry name" value="Winged helix-like DNA-binding domain superfamily/Winged helix DNA-binding domain"/>
    <property type="match status" value="1"/>
</dbReference>
<keyword evidence="8" id="KW-1185">Reference proteome</keyword>
<dbReference type="RefSeq" id="WP_244820375.1">
    <property type="nucleotide sequence ID" value="NZ_CP112998.1"/>
</dbReference>
<comment type="similarity">
    <text evidence="1">Belongs to the sigma-70 factor family. ECF subfamily.</text>
</comment>
<evidence type="ECO:0000256" key="1">
    <source>
        <dbReference type="ARBA" id="ARBA00010641"/>
    </source>
</evidence>
<dbReference type="InterPro" id="IPR014284">
    <property type="entry name" value="RNA_pol_sigma-70_dom"/>
</dbReference>
<evidence type="ECO:0000256" key="5">
    <source>
        <dbReference type="SAM" id="Phobius"/>
    </source>
</evidence>
<evidence type="ECO:0000313" key="8">
    <source>
        <dbReference type="Proteomes" id="UP001164653"/>
    </source>
</evidence>
<dbReference type="GO" id="GO:0016987">
    <property type="term" value="F:sigma factor activity"/>
    <property type="evidence" value="ECO:0007669"/>
    <property type="project" value="UniProtKB-KW"/>
</dbReference>
<accession>A0A9E8NFI7</accession>
<dbReference type="EMBL" id="CP112998">
    <property type="protein sequence ID" value="WAC15008.1"/>
    <property type="molecule type" value="Genomic_DNA"/>
</dbReference>
<dbReference type="PANTHER" id="PTHR43133:SF46">
    <property type="entry name" value="RNA POLYMERASE SIGMA-70 FACTOR ECF SUBFAMILY"/>
    <property type="match status" value="1"/>
</dbReference>
<evidence type="ECO:0000259" key="6">
    <source>
        <dbReference type="Pfam" id="PF08281"/>
    </source>
</evidence>
<dbReference type="CDD" id="cd06171">
    <property type="entry name" value="Sigma70_r4"/>
    <property type="match status" value="1"/>
</dbReference>
<evidence type="ECO:0000256" key="2">
    <source>
        <dbReference type="ARBA" id="ARBA00023015"/>
    </source>
</evidence>
<keyword evidence="2" id="KW-0805">Transcription regulation</keyword>
<dbReference type="GO" id="GO:0006352">
    <property type="term" value="P:DNA-templated transcription initiation"/>
    <property type="evidence" value="ECO:0007669"/>
    <property type="project" value="InterPro"/>
</dbReference>
<dbReference type="SUPFAM" id="SSF88659">
    <property type="entry name" value="Sigma3 and sigma4 domains of RNA polymerase sigma factors"/>
    <property type="match status" value="1"/>
</dbReference>
<dbReference type="PANTHER" id="PTHR43133">
    <property type="entry name" value="RNA POLYMERASE ECF-TYPE SIGMA FACTO"/>
    <property type="match status" value="1"/>
</dbReference>
<dbReference type="InterPro" id="IPR039425">
    <property type="entry name" value="RNA_pol_sigma-70-like"/>
</dbReference>
<dbReference type="KEGG" id="dpf:ON006_13785"/>
<keyword evidence="5" id="KW-0812">Transmembrane</keyword>
<evidence type="ECO:0000313" key="7">
    <source>
        <dbReference type="EMBL" id="WAC15008.1"/>
    </source>
</evidence>
<dbReference type="Proteomes" id="UP001164653">
    <property type="component" value="Chromosome"/>
</dbReference>
<dbReference type="InterPro" id="IPR013325">
    <property type="entry name" value="RNA_pol_sigma_r2"/>
</dbReference>
<dbReference type="InterPro" id="IPR036388">
    <property type="entry name" value="WH-like_DNA-bd_sf"/>
</dbReference>
<dbReference type="SUPFAM" id="SSF88946">
    <property type="entry name" value="Sigma2 domain of RNA polymerase sigma factors"/>
    <property type="match status" value="1"/>
</dbReference>
<sequence length="203" mass="24505">MTEQEKELWKAFQNGSKDAFEEILRIFYRPMFDYGFKFQKDHDQLSDDIHDLFLSIWDRRAFLTPTANLKLYLFSALRNQIFRTKKRLPFVQELPGEDDDHLFQETDYAETKILRNEATDEQLSRISCVMLKLTKRQQEILHLRFFENLSNAQIADVLNISEPSVYNLLSISLKLFRNYWNVYFNILPFFLFFHKLLIISKLW</sequence>
<organism evidence="7 8">
    <name type="scientific">Dyadobacter pollutisoli</name>
    <dbReference type="NCBI Taxonomy" id="2910158"/>
    <lineage>
        <taxon>Bacteria</taxon>
        <taxon>Pseudomonadati</taxon>
        <taxon>Bacteroidota</taxon>
        <taxon>Cytophagia</taxon>
        <taxon>Cytophagales</taxon>
        <taxon>Spirosomataceae</taxon>
        <taxon>Dyadobacter</taxon>
    </lineage>
</organism>
<reference evidence="7" key="1">
    <citation type="submission" date="2022-11" db="EMBL/GenBank/DDBJ databases">
        <title>Dyadobacter pollutisoli sp. nov., isolated from plastic dumped soil.</title>
        <authorList>
            <person name="Kim J.M."/>
            <person name="Kim K.R."/>
            <person name="Lee J.K."/>
            <person name="Hao L."/>
            <person name="Jeon C.O."/>
        </authorList>
    </citation>
    <scope>NUCLEOTIDE SEQUENCE</scope>
    <source>
        <strain evidence="7">U1</strain>
    </source>
</reference>
<feature type="transmembrane region" description="Helical" evidence="5">
    <location>
        <begin position="182"/>
        <end position="200"/>
    </location>
</feature>
<dbReference type="NCBIfam" id="TIGR02937">
    <property type="entry name" value="sigma70-ECF"/>
    <property type="match status" value="1"/>
</dbReference>
<keyword evidence="3" id="KW-0731">Sigma factor</keyword>
<dbReference type="InterPro" id="IPR013249">
    <property type="entry name" value="RNA_pol_sigma70_r4_t2"/>
</dbReference>
<feature type="domain" description="RNA polymerase sigma factor 70 region 4 type 2" evidence="6">
    <location>
        <begin position="125"/>
        <end position="170"/>
    </location>
</feature>
<keyword evidence="4" id="KW-0804">Transcription</keyword>
<keyword evidence="5" id="KW-0472">Membrane</keyword>
<evidence type="ECO:0000256" key="4">
    <source>
        <dbReference type="ARBA" id="ARBA00023163"/>
    </source>
</evidence>
<protein>
    <submittedName>
        <fullName evidence="7">Sigma-70 family RNA polymerase sigma factor</fullName>
    </submittedName>
</protein>
<dbReference type="AlphaFoldDB" id="A0A9E8NFI7"/>
<dbReference type="InterPro" id="IPR013324">
    <property type="entry name" value="RNA_pol_sigma_r3/r4-like"/>
</dbReference>
<evidence type="ECO:0000256" key="3">
    <source>
        <dbReference type="ARBA" id="ARBA00023082"/>
    </source>
</evidence>